<reference evidence="2 3" key="1">
    <citation type="journal article" date="2007" name="Proc. Natl. Acad. Sci. U.S.A.">
        <title>Genome plasticity of BCG and impact on vaccine efficacy.</title>
        <authorList>
            <person name="Brosch R."/>
            <person name="Gordon S.V."/>
            <person name="Garnier T."/>
            <person name="Eiglmeier K."/>
            <person name="Frigui W."/>
            <person name="Valenti P."/>
            <person name="Dos Santos S."/>
            <person name="Duthoy S."/>
            <person name="Lacroix C."/>
            <person name="Garcia-Pelayo C."/>
            <person name="Inwald J.K."/>
            <person name="Golby P."/>
            <person name="Garcia J.N."/>
            <person name="Hewinson R.G."/>
            <person name="Behr M.A."/>
            <person name="Quail M.A."/>
            <person name="Churcher C."/>
            <person name="Barrell B.G."/>
            <person name="Parkhill J."/>
            <person name="Cole S.T."/>
        </authorList>
    </citation>
    <scope>NUCLEOTIDE SEQUENCE [LARGE SCALE GENOMIC DNA]</scope>
    <source>
        <strain evidence="3">BCG / Pasteur 1173P2</strain>
    </source>
</reference>
<proteinExistence type="predicted"/>
<organism evidence="2 3">
    <name type="scientific">Mycobacterium bovis (strain BCG / Pasteur 1173P2)</name>
    <dbReference type="NCBI Taxonomy" id="410289"/>
    <lineage>
        <taxon>Bacteria</taxon>
        <taxon>Bacillati</taxon>
        <taxon>Actinomycetota</taxon>
        <taxon>Actinomycetes</taxon>
        <taxon>Mycobacteriales</taxon>
        <taxon>Mycobacteriaceae</taxon>
        <taxon>Mycobacterium</taxon>
        <taxon>Mycobacterium tuberculosis complex</taxon>
    </lineage>
</organism>
<protein>
    <submittedName>
        <fullName evidence="2">Uncharacterized protein</fullName>
    </submittedName>
</protein>
<dbReference type="Proteomes" id="UP000001472">
    <property type="component" value="Chromosome"/>
</dbReference>
<dbReference type="AlphaFoldDB" id="A0A0H3M6U8"/>
<evidence type="ECO:0000256" key="1">
    <source>
        <dbReference type="SAM" id="MobiDB-lite"/>
    </source>
</evidence>
<dbReference type="KEGG" id="mbb:BCG_1805c"/>
<evidence type="ECO:0000313" key="2">
    <source>
        <dbReference type="EMBL" id="CAL71792.1"/>
    </source>
</evidence>
<dbReference type="EMBL" id="AM408590">
    <property type="protein sequence ID" value="CAL71792.1"/>
    <property type="molecule type" value="Genomic_DNA"/>
</dbReference>
<accession>A0A0H3M6U8</accession>
<name>A0A0H3M6U8_MYCBP</name>
<feature type="region of interest" description="Disordered" evidence="1">
    <location>
        <begin position="29"/>
        <end position="50"/>
    </location>
</feature>
<sequence>MGPGICLLGSGSALGWIIDHATTDETHHHTLFTDPMPPTAKNAACPLGPH</sequence>
<evidence type="ECO:0000313" key="3">
    <source>
        <dbReference type="Proteomes" id="UP000001472"/>
    </source>
</evidence>
<dbReference type="HOGENOM" id="CLU_3120008_0_0_11"/>
<gene>
    <name evidence="2" type="ordered locus">BCG_1805c</name>
</gene>